<sequence length="145" mass="16866">MSKFSSTKENPKNLSKVGSTHSDEESDSSDDGEKDFYKNLSPEQLQKARDYNECFICQKRLSTFSTFRSHVLQHRVVEKKHQCFMCLKEFAKESYLKAHLTSHDESRMFTCEICSKNFVTKSSIRGHMRIHTDAIGDDSSYFPYL</sequence>
<evidence type="ECO:0000256" key="1">
    <source>
        <dbReference type="ARBA" id="ARBA00004123"/>
    </source>
</evidence>
<evidence type="ECO:0000256" key="5">
    <source>
        <dbReference type="ARBA" id="ARBA00022833"/>
    </source>
</evidence>
<keyword evidence="3" id="KW-0677">Repeat</keyword>
<accession>A0A9Q0MSJ4</accession>
<proteinExistence type="predicted"/>
<dbReference type="PANTHER" id="PTHR24394">
    <property type="entry name" value="ZINC FINGER PROTEIN"/>
    <property type="match status" value="1"/>
</dbReference>
<keyword evidence="11" id="KW-1185">Reference proteome</keyword>
<evidence type="ECO:0000313" key="10">
    <source>
        <dbReference type="EMBL" id="KAJ6636849.1"/>
    </source>
</evidence>
<dbReference type="OrthoDB" id="6077919at2759"/>
<dbReference type="GO" id="GO:0000981">
    <property type="term" value="F:DNA-binding transcription factor activity, RNA polymerase II-specific"/>
    <property type="evidence" value="ECO:0007669"/>
    <property type="project" value="TreeGrafter"/>
</dbReference>
<dbReference type="InterPro" id="IPR036236">
    <property type="entry name" value="Znf_C2H2_sf"/>
</dbReference>
<dbReference type="Proteomes" id="UP001151699">
    <property type="component" value="Chromosome C"/>
</dbReference>
<dbReference type="Gene3D" id="3.30.160.60">
    <property type="entry name" value="Classic Zinc Finger"/>
    <property type="match status" value="2"/>
</dbReference>
<dbReference type="PROSITE" id="PS50157">
    <property type="entry name" value="ZINC_FINGER_C2H2_2"/>
    <property type="match status" value="2"/>
</dbReference>
<dbReference type="SUPFAM" id="SSF57667">
    <property type="entry name" value="beta-beta-alpha zinc fingers"/>
    <property type="match status" value="1"/>
</dbReference>
<evidence type="ECO:0000256" key="7">
    <source>
        <dbReference type="PROSITE-ProRule" id="PRU00042"/>
    </source>
</evidence>
<dbReference type="EMBL" id="WJQU01000004">
    <property type="protein sequence ID" value="KAJ6636849.1"/>
    <property type="molecule type" value="Genomic_DNA"/>
</dbReference>
<dbReference type="PANTHER" id="PTHR24394:SF29">
    <property type="entry name" value="MYONEURIN"/>
    <property type="match status" value="1"/>
</dbReference>
<feature type="compositionally biased region" description="Polar residues" evidence="8">
    <location>
        <begin position="1"/>
        <end position="20"/>
    </location>
</feature>
<name>A0A9Q0MSJ4_9DIPT</name>
<comment type="caution">
    <text evidence="10">The sequence shown here is derived from an EMBL/GenBank/DDBJ whole genome shotgun (WGS) entry which is preliminary data.</text>
</comment>
<evidence type="ECO:0000259" key="9">
    <source>
        <dbReference type="PROSITE" id="PS50157"/>
    </source>
</evidence>
<gene>
    <name evidence="10" type="primary">Zbtb45</name>
    <name evidence="10" type="ORF">Bhyg_15444</name>
</gene>
<keyword evidence="5" id="KW-0862">Zinc</keyword>
<dbReference type="InterPro" id="IPR013087">
    <property type="entry name" value="Znf_C2H2_type"/>
</dbReference>
<keyword evidence="6" id="KW-0539">Nucleus</keyword>
<protein>
    <submittedName>
        <fullName evidence="10">Zinc finger and BTB domain-containing protein 45</fullName>
    </submittedName>
</protein>
<dbReference type="AlphaFoldDB" id="A0A9Q0MSJ4"/>
<evidence type="ECO:0000256" key="2">
    <source>
        <dbReference type="ARBA" id="ARBA00022723"/>
    </source>
</evidence>
<feature type="compositionally biased region" description="Acidic residues" evidence="8">
    <location>
        <begin position="24"/>
        <end position="33"/>
    </location>
</feature>
<evidence type="ECO:0000256" key="8">
    <source>
        <dbReference type="SAM" id="MobiDB-lite"/>
    </source>
</evidence>
<reference evidence="10" key="1">
    <citation type="submission" date="2022-07" db="EMBL/GenBank/DDBJ databases">
        <authorList>
            <person name="Trinca V."/>
            <person name="Uliana J.V.C."/>
            <person name="Torres T.T."/>
            <person name="Ward R.J."/>
            <person name="Monesi N."/>
        </authorList>
    </citation>
    <scope>NUCLEOTIDE SEQUENCE</scope>
    <source>
        <strain evidence="10">HSMRA1968</strain>
        <tissue evidence="10">Whole embryos</tissue>
    </source>
</reference>
<comment type="subcellular location">
    <subcellularLocation>
        <location evidence="1">Nucleus</location>
    </subcellularLocation>
</comment>
<dbReference type="GO" id="GO:0008270">
    <property type="term" value="F:zinc ion binding"/>
    <property type="evidence" value="ECO:0007669"/>
    <property type="project" value="UniProtKB-KW"/>
</dbReference>
<evidence type="ECO:0000256" key="6">
    <source>
        <dbReference type="ARBA" id="ARBA00023242"/>
    </source>
</evidence>
<dbReference type="SMART" id="SM00355">
    <property type="entry name" value="ZnF_C2H2"/>
    <property type="match status" value="3"/>
</dbReference>
<evidence type="ECO:0000256" key="3">
    <source>
        <dbReference type="ARBA" id="ARBA00022737"/>
    </source>
</evidence>
<evidence type="ECO:0000256" key="4">
    <source>
        <dbReference type="ARBA" id="ARBA00022771"/>
    </source>
</evidence>
<dbReference type="GO" id="GO:0005634">
    <property type="term" value="C:nucleus"/>
    <property type="evidence" value="ECO:0007669"/>
    <property type="project" value="UniProtKB-SubCell"/>
</dbReference>
<dbReference type="Pfam" id="PF12874">
    <property type="entry name" value="zf-met"/>
    <property type="match status" value="1"/>
</dbReference>
<evidence type="ECO:0000313" key="11">
    <source>
        <dbReference type="Proteomes" id="UP001151699"/>
    </source>
</evidence>
<organism evidence="10 11">
    <name type="scientific">Pseudolycoriella hygida</name>
    <dbReference type="NCBI Taxonomy" id="35572"/>
    <lineage>
        <taxon>Eukaryota</taxon>
        <taxon>Metazoa</taxon>
        <taxon>Ecdysozoa</taxon>
        <taxon>Arthropoda</taxon>
        <taxon>Hexapoda</taxon>
        <taxon>Insecta</taxon>
        <taxon>Pterygota</taxon>
        <taxon>Neoptera</taxon>
        <taxon>Endopterygota</taxon>
        <taxon>Diptera</taxon>
        <taxon>Nematocera</taxon>
        <taxon>Sciaroidea</taxon>
        <taxon>Sciaridae</taxon>
        <taxon>Pseudolycoriella</taxon>
    </lineage>
</organism>
<dbReference type="FunFam" id="3.30.160.60:FF:000145">
    <property type="entry name" value="Zinc finger protein 574"/>
    <property type="match status" value="1"/>
</dbReference>
<keyword evidence="2" id="KW-0479">Metal-binding</keyword>
<keyword evidence="4 7" id="KW-0863">Zinc-finger</keyword>
<dbReference type="PROSITE" id="PS00028">
    <property type="entry name" value="ZINC_FINGER_C2H2_1"/>
    <property type="match status" value="2"/>
</dbReference>
<feature type="region of interest" description="Disordered" evidence="8">
    <location>
        <begin position="1"/>
        <end position="39"/>
    </location>
</feature>
<dbReference type="Pfam" id="PF00096">
    <property type="entry name" value="zf-C2H2"/>
    <property type="match status" value="1"/>
</dbReference>
<feature type="domain" description="C2H2-type" evidence="9">
    <location>
        <begin position="81"/>
        <end position="108"/>
    </location>
</feature>
<feature type="domain" description="C2H2-type" evidence="9">
    <location>
        <begin position="109"/>
        <end position="132"/>
    </location>
</feature>